<evidence type="ECO:0000256" key="1">
    <source>
        <dbReference type="SAM" id="SignalP"/>
    </source>
</evidence>
<accession>A0A814VW53</accession>
<dbReference type="Proteomes" id="UP000663852">
    <property type="component" value="Unassembled WGS sequence"/>
</dbReference>
<evidence type="ECO:0008006" key="4">
    <source>
        <dbReference type="Google" id="ProtNLM"/>
    </source>
</evidence>
<organism evidence="2 3">
    <name type="scientific">Adineta ricciae</name>
    <name type="common">Rotifer</name>
    <dbReference type="NCBI Taxonomy" id="249248"/>
    <lineage>
        <taxon>Eukaryota</taxon>
        <taxon>Metazoa</taxon>
        <taxon>Spiralia</taxon>
        <taxon>Gnathifera</taxon>
        <taxon>Rotifera</taxon>
        <taxon>Eurotatoria</taxon>
        <taxon>Bdelloidea</taxon>
        <taxon>Adinetida</taxon>
        <taxon>Adinetidae</taxon>
        <taxon>Adineta</taxon>
    </lineage>
</organism>
<dbReference type="InterPro" id="IPR021365">
    <property type="entry name" value="DUF2891"/>
</dbReference>
<gene>
    <name evidence="2" type="ORF">EDS130_LOCUS24907</name>
</gene>
<dbReference type="AlphaFoldDB" id="A0A814VW53"/>
<name>A0A814VW53_ADIRI</name>
<feature type="signal peptide" evidence="1">
    <location>
        <begin position="1"/>
        <end position="19"/>
    </location>
</feature>
<dbReference type="OrthoDB" id="9993553at2759"/>
<sequence>MMMNSIHVVLLLTITVVITSSPSIEQRLFEHKINANDSVTDMATMRRRFASLALACVHQEYPTRIGHVLMSDADIQAPRDLTPSFYGCYDWHSAVHGHWLLARLARVDANLTIECRQALAKSLTKEKLQGEFAYLSNSQRSSFERPYGLAWFLQLATELDEWANEEQQNVDEIRQWRENLRPLETLIVTRLSAWLPKLLYPIRSGEHSQTAFALGLILDYARRMKNVAFIELIERRSSDYFITDKNYPFPYEPSGEDFLSSGLAEADLLRRVMKDRSEDFVAWFNEFLPPNVLPSTLEPPSIADPTDPKLIHLAGLCLSRAWMLEGIVDSLSLDSKQKERRDQLLELSGRNAQAGLIAIDENHYEGGHWLGTFAVYYITRRGLNNTSVCQNYTTTALVLCLASKFFV</sequence>
<keyword evidence="1" id="KW-0732">Signal</keyword>
<evidence type="ECO:0000313" key="3">
    <source>
        <dbReference type="Proteomes" id="UP000663852"/>
    </source>
</evidence>
<dbReference type="EMBL" id="CAJNOJ010000143">
    <property type="protein sequence ID" value="CAF1192739.1"/>
    <property type="molecule type" value="Genomic_DNA"/>
</dbReference>
<dbReference type="Pfam" id="PF11199">
    <property type="entry name" value="DUF2891"/>
    <property type="match status" value="1"/>
</dbReference>
<evidence type="ECO:0000313" key="2">
    <source>
        <dbReference type="EMBL" id="CAF1192739.1"/>
    </source>
</evidence>
<reference evidence="2" key="1">
    <citation type="submission" date="2021-02" db="EMBL/GenBank/DDBJ databases">
        <authorList>
            <person name="Nowell W R."/>
        </authorList>
    </citation>
    <scope>NUCLEOTIDE SEQUENCE</scope>
</reference>
<comment type="caution">
    <text evidence="2">The sequence shown here is derived from an EMBL/GenBank/DDBJ whole genome shotgun (WGS) entry which is preliminary data.</text>
</comment>
<protein>
    <recommendedName>
        <fullName evidence="4">DUF2891 domain-containing protein</fullName>
    </recommendedName>
</protein>
<proteinExistence type="predicted"/>
<feature type="chain" id="PRO_5032313776" description="DUF2891 domain-containing protein" evidence="1">
    <location>
        <begin position="20"/>
        <end position="407"/>
    </location>
</feature>